<dbReference type="KEGG" id="pbap:Pla133_49510"/>
<evidence type="ECO:0000259" key="2">
    <source>
        <dbReference type="PROSITE" id="PS51723"/>
    </source>
</evidence>
<proteinExistence type="predicted"/>
<dbReference type="Pfam" id="PF17291">
    <property type="entry name" value="M60-like_N"/>
    <property type="match status" value="1"/>
</dbReference>
<gene>
    <name evidence="3" type="ORF">Pla133_49510</name>
</gene>
<protein>
    <recommendedName>
        <fullName evidence="2">Peptidase M60 domain-containing protein</fullName>
    </recommendedName>
</protein>
<dbReference type="Proteomes" id="UP000316921">
    <property type="component" value="Chromosome"/>
</dbReference>
<name>A0A518BS77_9BACT</name>
<evidence type="ECO:0000313" key="3">
    <source>
        <dbReference type="EMBL" id="QDU69829.1"/>
    </source>
</evidence>
<organism evidence="3 4">
    <name type="scientific">Engelhardtia mirabilis</name>
    <dbReference type="NCBI Taxonomy" id="2528011"/>
    <lineage>
        <taxon>Bacteria</taxon>
        <taxon>Pseudomonadati</taxon>
        <taxon>Planctomycetota</taxon>
        <taxon>Planctomycetia</taxon>
        <taxon>Planctomycetia incertae sedis</taxon>
        <taxon>Engelhardtia</taxon>
    </lineage>
</organism>
<feature type="domain" description="Peptidase M60" evidence="2">
    <location>
        <begin position="367"/>
        <end position="672"/>
    </location>
</feature>
<dbReference type="InterPro" id="IPR031161">
    <property type="entry name" value="Peptidase_M60_dom"/>
</dbReference>
<evidence type="ECO:0000313" key="4">
    <source>
        <dbReference type="Proteomes" id="UP000316921"/>
    </source>
</evidence>
<dbReference type="Gene3D" id="1.10.390.30">
    <property type="entry name" value="Peptidase M60, enhancin-like domain 3"/>
    <property type="match status" value="1"/>
</dbReference>
<dbReference type="GO" id="GO:0044325">
    <property type="term" value="F:transmembrane transporter binding"/>
    <property type="evidence" value="ECO:0007669"/>
    <property type="project" value="TreeGrafter"/>
</dbReference>
<dbReference type="GO" id="GO:0005886">
    <property type="term" value="C:plasma membrane"/>
    <property type="evidence" value="ECO:0007669"/>
    <property type="project" value="TreeGrafter"/>
</dbReference>
<dbReference type="Gene3D" id="3.40.390.80">
    <property type="entry name" value="Peptidase M60, enhancin-like domain 2"/>
    <property type="match status" value="1"/>
</dbReference>
<dbReference type="Pfam" id="PF13402">
    <property type="entry name" value="Peptidase_M60"/>
    <property type="match status" value="1"/>
</dbReference>
<dbReference type="InterPro" id="IPR035423">
    <property type="entry name" value="M60-like_N"/>
</dbReference>
<feature type="chain" id="PRO_5021997782" description="Peptidase M60 domain-containing protein" evidence="1">
    <location>
        <begin position="24"/>
        <end position="756"/>
    </location>
</feature>
<dbReference type="RefSeq" id="WP_145070097.1">
    <property type="nucleotide sequence ID" value="NZ_CP036287.1"/>
</dbReference>
<evidence type="ECO:0000256" key="1">
    <source>
        <dbReference type="SAM" id="SignalP"/>
    </source>
</evidence>
<keyword evidence="1" id="KW-0732">Signal</keyword>
<sequence precursor="true">MTSSIRLALALLFAFVAAVPSVAGSQNRAHDRDRDALLGELETAPAPGVPGRLTVFGEGAFAVLAPERDGAPRAVMAGATVGRKGHLVLFGHGGYLGLGSAEREDGRELLRRSLEWAGQGLPRSARRRVELVDAAPLAPVLAKLGFEVSLRDAPGAKPALVVLGHSHPSAQERADLAASMAGGGGLLCAATGWGWQQLNPGRDIATDLPLNLLLQPFGLAATGGSSGGDGDGAFRVAPARSAAEGDLAHAGRTLERLTAGKLADRDGAAARGVLLDAALAVPEDEPRIGAPIAALAAERLDLWRAGRATPLSPDPRDSLSVSIWTRRWERAAPDDVPAAPGIEAFPGLLPSGLELVDRSVTVPAGPRGRRSLGLWSPAGSVVRVEVAGGQVPARTAVRVGAHSDELWHKPRWERWPRISRAVPLIDGQVELATAFGGLLYLELDQALGDDLRLEVSGAVAAPLLRAGADDAELAAFRAQLEALPPAATAPWVELAGRHVILTVPADAARACADPAGAIAYWDATWEAHVALLGAPLADRPERFVFDRQISAGWMHSGYPIMAHLVSARDALDTSRLRREGDWGLFHELGHNAQDRAWTSANMGEVTCNLFSLHAMERMAGIGVGDNERGGGLLPALRAHRAAVAQGEAGFDELRGDPFAMLAPFVELQLAFGWEPFTAVFAEHRAVAADAGADPLGLGPPRGAGAARDQAVRDQWALRFSRAVGRDVSPFLRSCGWPLSESVGESLSDLDGWMPGQ</sequence>
<reference evidence="3 4" key="1">
    <citation type="submission" date="2019-02" db="EMBL/GenBank/DDBJ databases">
        <title>Deep-cultivation of Planctomycetes and their phenomic and genomic characterization uncovers novel biology.</title>
        <authorList>
            <person name="Wiegand S."/>
            <person name="Jogler M."/>
            <person name="Boedeker C."/>
            <person name="Pinto D."/>
            <person name="Vollmers J."/>
            <person name="Rivas-Marin E."/>
            <person name="Kohn T."/>
            <person name="Peeters S.H."/>
            <person name="Heuer A."/>
            <person name="Rast P."/>
            <person name="Oberbeckmann S."/>
            <person name="Bunk B."/>
            <person name="Jeske O."/>
            <person name="Meyerdierks A."/>
            <person name="Storesund J.E."/>
            <person name="Kallscheuer N."/>
            <person name="Luecker S."/>
            <person name="Lage O.M."/>
            <person name="Pohl T."/>
            <person name="Merkel B.J."/>
            <person name="Hornburger P."/>
            <person name="Mueller R.-W."/>
            <person name="Bruemmer F."/>
            <person name="Labrenz M."/>
            <person name="Spormann A.M."/>
            <person name="Op den Camp H."/>
            <person name="Overmann J."/>
            <person name="Amann R."/>
            <person name="Jetten M.S.M."/>
            <person name="Mascher T."/>
            <person name="Medema M.H."/>
            <person name="Devos D.P."/>
            <person name="Kaster A.-K."/>
            <person name="Ovreas L."/>
            <person name="Rohde M."/>
            <person name="Galperin M.Y."/>
            <person name="Jogler C."/>
        </authorList>
    </citation>
    <scope>NUCLEOTIDE SEQUENCE [LARGE SCALE GENOMIC DNA]</scope>
    <source>
        <strain evidence="3 4">Pla133</strain>
    </source>
</reference>
<feature type="signal peptide" evidence="1">
    <location>
        <begin position="1"/>
        <end position="23"/>
    </location>
</feature>
<keyword evidence="4" id="KW-1185">Reference proteome</keyword>
<accession>A0A518BS77</accession>
<dbReference type="EMBL" id="CP036287">
    <property type="protein sequence ID" value="QDU69829.1"/>
    <property type="molecule type" value="Genomic_DNA"/>
</dbReference>
<dbReference type="PROSITE" id="PS51723">
    <property type="entry name" value="PEPTIDASE_M60"/>
    <property type="match status" value="1"/>
</dbReference>
<dbReference type="AlphaFoldDB" id="A0A518BS77"/>
<dbReference type="GO" id="GO:0090314">
    <property type="term" value="P:positive regulation of protein targeting to membrane"/>
    <property type="evidence" value="ECO:0007669"/>
    <property type="project" value="TreeGrafter"/>
</dbReference>
<dbReference type="PANTHER" id="PTHR15730">
    <property type="entry name" value="EXPERIMENTAL AUTOIMMUNE PROSTATITIS ANTIGEN 2-RELATED"/>
    <property type="match status" value="1"/>
</dbReference>
<dbReference type="InterPro" id="IPR042279">
    <property type="entry name" value="Pep_M60_3"/>
</dbReference>
<dbReference type="PANTHER" id="PTHR15730:SF5">
    <property type="entry name" value="SI:CH211-210B2.2-RELATED"/>
    <property type="match status" value="1"/>
</dbReference>
<dbReference type="InterPro" id="IPR051244">
    <property type="entry name" value="TCAF"/>
</dbReference>
<dbReference type="SMART" id="SM01276">
    <property type="entry name" value="M60-like"/>
    <property type="match status" value="1"/>
</dbReference>